<sequence length="113" mass="13604">MSRIFYFLNDFGSFQRDAQNDVYSSIIFVLKKEKGFNTVQEAMDEAERMYYDELKNFQLCLKLNLNNGFLTDENSIQLGEWCKHIVYIAYMHSYHSKRYNFQQNVTVNIRDEK</sequence>
<organism evidence="1 2">
    <name type="scientific">Leptotrombidium deliense</name>
    <dbReference type="NCBI Taxonomy" id="299467"/>
    <lineage>
        <taxon>Eukaryota</taxon>
        <taxon>Metazoa</taxon>
        <taxon>Ecdysozoa</taxon>
        <taxon>Arthropoda</taxon>
        <taxon>Chelicerata</taxon>
        <taxon>Arachnida</taxon>
        <taxon>Acari</taxon>
        <taxon>Acariformes</taxon>
        <taxon>Trombidiformes</taxon>
        <taxon>Prostigmata</taxon>
        <taxon>Anystina</taxon>
        <taxon>Parasitengona</taxon>
        <taxon>Trombiculoidea</taxon>
        <taxon>Trombiculidae</taxon>
        <taxon>Leptotrombidium</taxon>
    </lineage>
</organism>
<evidence type="ECO:0000313" key="2">
    <source>
        <dbReference type="Proteomes" id="UP000288716"/>
    </source>
</evidence>
<dbReference type="VEuPathDB" id="VectorBase:LDEU013643"/>
<reference evidence="1 2" key="1">
    <citation type="journal article" date="2018" name="Gigascience">
        <title>Genomes of trombidid mites reveal novel predicted allergens and laterally-transferred genes associated with secondary metabolism.</title>
        <authorList>
            <person name="Dong X."/>
            <person name="Chaisiri K."/>
            <person name="Xia D."/>
            <person name="Armstrong S.D."/>
            <person name="Fang Y."/>
            <person name="Donnelly M.J."/>
            <person name="Kadowaki T."/>
            <person name="McGarry J.W."/>
            <person name="Darby A.C."/>
            <person name="Makepeace B.L."/>
        </authorList>
    </citation>
    <scope>NUCLEOTIDE SEQUENCE [LARGE SCALE GENOMIC DNA]</scope>
    <source>
        <strain evidence="1">UoL-UT</strain>
    </source>
</reference>
<dbReference type="InterPro" id="IPR008949">
    <property type="entry name" value="Isoprenoid_synthase_dom_sf"/>
</dbReference>
<dbReference type="Gene3D" id="1.10.600.10">
    <property type="entry name" value="Farnesyl Diphosphate Synthase"/>
    <property type="match status" value="1"/>
</dbReference>
<dbReference type="EMBL" id="NCKV01040262">
    <property type="protein sequence ID" value="RWS18397.1"/>
    <property type="molecule type" value="Genomic_DNA"/>
</dbReference>
<dbReference type="Pfam" id="PF19086">
    <property type="entry name" value="Terpene_syn_C_2"/>
    <property type="match status" value="1"/>
</dbReference>
<dbReference type="Proteomes" id="UP000288716">
    <property type="component" value="Unassembled WGS sequence"/>
</dbReference>
<dbReference type="AlphaFoldDB" id="A0A443RSY6"/>
<protein>
    <submittedName>
        <fullName evidence="1">Uncharacterized protein</fullName>
    </submittedName>
</protein>
<dbReference type="SUPFAM" id="SSF48576">
    <property type="entry name" value="Terpenoid synthases"/>
    <property type="match status" value="1"/>
</dbReference>
<evidence type="ECO:0000313" key="1">
    <source>
        <dbReference type="EMBL" id="RWS18397.1"/>
    </source>
</evidence>
<gene>
    <name evidence="1" type="ORF">B4U80_15030</name>
</gene>
<keyword evidence="2" id="KW-1185">Reference proteome</keyword>
<comment type="caution">
    <text evidence="1">The sequence shown here is derived from an EMBL/GenBank/DDBJ whole genome shotgun (WGS) entry which is preliminary data.</text>
</comment>
<accession>A0A443RSY6</accession>
<name>A0A443RSY6_9ACAR</name>
<proteinExistence type="predicted"/>